<protein>
    <submittedName>
        <fullName evidence="1">Uncharacterized protein</fullName>
    </submittedName>
</protein>
<keyword evidence="2" id="KW-1185">Reference proteome</keyword>
<evidence type="ECO:0000313" key="2">
    <source>
        <dbReference type="Proteomes" id="UP000593562"/>
    </source>
</evidence>
<dbReference type="Proteomes" id="UP000593562">
    <property type="component" value="Unassembled WGS sequence"/>
</dbReference>
<organism evidence="1 2">
    <name type="scientific">Tripterygium wilfordii</name>
    <name type="common">Thunder God vine</name>
    <dbReference type="NCBI Taxonomy" id="458696"/>
    <lineage>
        <taxon>Eukaryota</taxon>
        <taxon>Viridiplantae</taxon>
        <taxon>Streptophyta</taxon>
        <taxon>Embryophyta</taxon>
        <taxon>Tracheophyta</taxon>
        <taxon>Spermatophyta</taxon>
        <taxon>Magnoliopsida</taxon>
        <taxon>eudicotyledons</taxon>
        <taxon>Gunneridae</taxon>
        <taxon>Pentapetalae</taxon>
        <taxon>rosids</taxon>
        <taxon>fabids</taxon>
        <taxon>Celastrales</taxon>
        <taxon>Celastraceae</taxon>
        <taxon>Tripterygium</taxon>
    </lineage>
</organism>
<gene>
    <name evidence="1" type="ORF">HS088_TW10G00439</name>
</gene>
<dbReference type="InParanoid" id="A0A7J7D530"/>
<accession>A0A7J7D530</accession>
<dbReference type="AlphaFoldDB" id="A0A7J7D530"/>
<sequence length="89" mass="9806">MGCDIEKDAILLKSGERDGAAEIDLNETRETFEIHEVTIISANNIVAKKILAFGLPGLNETRETFEICGGYHKIGKKYCGKEGSCIWTT</sequence>
<dbReference type="EMBL" id="JAAARO010000010">
    <property type="protein sequence ID" value="KAF5741442.1"/>
    <property type="molecule type" value="Genomic_DNA"/>
</dbReference>
<name>A0A7J7D530_TRIWF</name>
<comment type="caution">
    <text evidence="1">The sequence shown here is derived from an EMBL/GenBank/DDBJ whole genome shotgun (WGS) entry which is preliminary data.</text>
</comment>
<proteinExistence type="predicted"/>
<reference evidence="1 2" key="1">
    <citation type="journal article" date="2020" name="Nat. Commun.">
        <title>Genome of Tripterygium wilfordii and identification of cytochrome P450 involved in triptolide biosynthesis.</title>
        <authorList>
            <person name="Tu L."/>
            <person name="Su P."/>
            <person name="Zhang Z."/>
            <person name="Gao L."/>
            <person name="Wang J."/>
            <person name="Hu T."/>
            <person name="Zhou J."/>
            <person name="Zhang Y."/>
            <person name="Zhao Y."/>
            <person name="Liu Y."/>
            <person name="Song Y."/>
            <person name="Tong Y."/>
            <person name="Lu Y."/>
            <person name="Yang J."/>
            <person name="Xu C."/>
            <person name="Jia M."/>
            <person name="Peters R.J."/>
            <person name="Huang L."/>
            <person name="Gao W."/>
        </authorList>
    </citation>
    <scope>NUCLEOTIDE SEQUENCE [LARGE SCALE GENOMIC DNA]</scope>
    <source>
        <strain evidence="2">cv. XIE 37</strain>
        <tissue evidence="1">Leaf</tissue>
    </source>
</reference>
<evidence type="ECO:0000313" key="1">
    <source>
        <dbReference type="EMBL" id="KAF5741442.1"/>
    </source>
</evidence>